<dbReference type="AlphaFoldDB" id="A0A164SX47"/>
<protein>
    <submittedName>
        <fullName evidence="1">Uncharacterized protein</fullName>
    </submittedName>
</protein>
<evidence type="ECO:0000313" key="1">
    <source>
        <dbReference type="EMBL" id="WOH07999.1"/>
    </source>
</evidence>
<proteinExistence type="predicted"/>
<reference evidence="1" key="1">
    <citation type="journal article" date="2016" name="Nat. Genet.">
        <title>A high-quality carrot genome assembly provides new insights into carotenoid accumulation and asterid genome evolution.</title>
        <authorList>
            <person name="Iorizzo M."/>
            <person name="Ellison S."/>
            <person name="Senalik D."/>
            <person name="Zeng P."/>
            <person name="Satapoomin P."/>
            <person name="Huang J."/>
            <person name="Bowman M."/>
            <person name="Iovene M."/>
            <person name="Sanseverino W."/>
            <person name="Cavagnaro P."/>
            <person name="Yildiz M."/>
            <person name="Macko-Podgorni A."/>
            <person name="Moranska E."/>
            <person name="Grzebelus E."/>
            <person name="Grzebelus D."/>
            <person name="Ashrafi H."/>
            <person name="Zheng Z."/>
            <person name="Cheng S."/>
            <person name="Spooner D."/>
            <person name="Van Deynze A."/>
            <person name="Simon P."/>
        </authorList>
    </citation>
    <scope>NUCLEOTIDE SEQUENCE</scope>
    <source>
        <tissue evidence="1">Leaf</tissue>
    </source>
</reference>
<evidence type="ECO:0000313" key="2">
    <source>
        <dbReference type="Proteomes" id="UP000077755"/>
    </source>
</evidence>
<reference evidence="1" key="2">
    <citation type="submission" date="2022-03" db="EMBL/GenBank/DDBJ databases">
        <title>Draft title - Genomic analysis of global carrot germplasm unveils the trajectory of domestication and the origin of high carotenoid orange carrot.</title>
        <authorList>
            <person name="Iorizzo M."/>
            <person name="Ellison S."/>
            <person name="Senalik D."/>
            <person name="Macko-Podgorni A."/>
            <person name="Grzebelus D."/>
            <person name="Bostan H."/>
            <person name="Rolling W."/>
            <person name="Curaba J."/>
            <person name="Simon P."/>
        </authorList>
    </citation>
    <scope>NUCLEOTIDE SEQUENCE</scope>
    <source>
        <tissue evidence="1">Leaf</tissue>
    </source>
</reference>
<dbReference type="Proteomes" id="UP000077755">
    <property type="component" value="Chromosome 7"/>
</dbReference>
<keyword evidence="2" id="KW-1185">Reference proteome</keyword>
<name>A0A164SX47_DAUCS</name>
<dbReference type="EMBL" id="CP093349">
    <property type="protein sequence ID" value="WOH07999.1"/>
    <property type="molecule type" value="Genomic_DNA"/>
</dbReference>
<organism evidence="1 2">
    <name type="scientific">Daucus carota subsp. sativus</name>
    <name type="common">Carrot</name>
    <dbReference type="NCBI Taxonomy" id="79200"/>
    <lineage>
        <taxon>Eukaryota</taxon>
        <taxon>Viridiplantae</taxon>
        <taxon>Streptophyta</taxon>
        <taxon>Embryophyta</taxon>
        <taxon>Tracheophyta</taxon>
        <taxon>Spermatophyta</taxon>
        <taxon>Magnoliopsida</taxon>
        <taxon>eudicotyledons</taxon>
        <taxon>Gunneridae</taxon>
        <taxon>Pentapetalae</taxon>
        <taxon>asterids</taxon>
        <taxon>campanulids</taxon>
        <taxon>Apiales</taxon>
        <taxon>Apiaceae</taxon>
        <taxon>Apioideae</taxon>
        <taxon>Scandiceae</taxon>
        <taxon>Daucinae</taxon>
        <taxon>Daucus</taxon>
        <taxon>Daucus sect. Daucus</taxon>
    </lineage>
</organism>
<accession>A0A164SX47</accession>
<sequence>MVEQQKEKDVAAARIRKEQLEQAAKDREHDLATKMAEDKELAAKKVAKKIVTSQGHSVVRPNPARGTHGGTVRPFIPPGKIAQAAVLGVEIMKHGTNKQFASTTKLQAAKMKRQKAIGKQPK</sequence>
<gene>
    <name evidence="1" type="ORF">DCAR_0727435</name>
</gene>
<dbReference type="Gramene" id="KZM86785">
    <property type="protein sequence ID" value="KZM86785"/>
    <property type="gene ID" value="DCAR_023919"/>
</dbReference>